<evidence type="ECO:0000313" key="1">
    <source>
        <dbReference type="EMBL" id="MBD2183334.1"/>
    </source>
</evidence>
<accession>A0A926VGJ9</accession>
<dbReference type="AlphaFoldDB" id="A0A926VGJ9"/>
<organism evidence="1 2">
    <name type="scientific">Aerosakkonema funiforme FACHB-1375</name>
    <dbReference type="NCBI Taxonomy" id="2949571"/>
    <lineage>
        <taxon>Bacteria</taxon>
        <taxon>Bacillati</taxon>
        <taxon>Cyanobacteriota</taxon>
        <taxon>Cyanophyceae</taxon>
        <taxon>Oscillatoriophycideae</taxon>
        <taxon>Aerosakkonematales</taxon>
        <taxon>Aerosakkonemataceae</taxon>
        <taxon>Aerosakkonema</taxon>
    </lineage>
</organism>
<reference evidence="1" key="1">
    <citation type="journal article" date="2015" name="ISME J.">
        <title>Draft Genome Sequence of Streptomyces incarnatus NRRL8089, which Produces the Nucleoside Antibiotic Sinefungin.</title>
        <authorList>
            <person name="Oshima K."/>
            <person name="Hattori M."/>
            <person name="Shimizu H."/>
            <person name="Fukuda K."/>
            <person name="Nemoto M."/>
            <person name="Inagaki K."/>
            <person name="Tamura T."/>
        </authorList>
    </citation>
    <scope>NUCLEOTIDE SEQUENCE</scope>
    <source>
        <strain evidence="1">FACHB-1375</strain>
    </source>
</reference>
<reference evidence="1" key="2">
    <citation type="submission" date="2020-08" db="EMBL/GenBank/DDBJ databases">
        <authorList>
            <person name="Chen M."/>
            <person name="Teng W."/>
            <person name="Zhao L."/>
            <person name="Hu C."/>
            <person name="Zhou Y."/>
            <person name="Han B."/>
            <person name="Song L."/>
            <person name="Shu W."/>
        </authorList>
    </citation>
    <scope>NUCLEOTIDE SEQUENCE</scope>
    <source>
        <strain evidence="1">FACHB-1375</strain>
    </source>
</reference>
<dbReference type="Proteomes" id="UP000641646">
    <property type="component" value="Unassembled WGS sequence"/>
</dbReference>
<evidence type="ECO:0000313" key="2">
    <source>
        <dbReference type="Proteomes" id="UP000641646"/>
    </source>
</evidence>
<protein>
    <submittedName>
        <fullName evidence="1">Uncharacterized protein</fullName>
    </submittedName>
</protein>
<sequence length="95" mass="10328">MSPLPKRGLAGSNPAPAVLIYVKIGCDRPPASYIMSGCIGSGKIWAYICVHLCLSVFICGENLIKDSAQTILNIILTLPMLPDRILRDRTFSPIQ</sequence>
<proteinExistence type="predicted"/>
<name>A0A926VGJ9_9CYAN</name>
<gene>
    <name evidence="1" type="ORF">H6G03_20110</name>
</gene>
<dbReference type="RefSeq" id="WP_206756638.1">
    <property type="nucleotide sequence ID" value="NZ_JACJPW010000053.1"/>
</dbReference>
<dbReference type="EMBL" id="JACJPW010000053">
    <property type="protein sequence ID" value="MBD2183334.1"/>
    <property type="molecule type" value="Genomic_DNA"/>
</dbReference>
<comment type="caution">
    <text evidence="1">The sequence shown here is derived from an EMBL/GenBank/DDBJ whole genome shotgun (WGS) entry which is preliminary data.</text>
</comment>
<keyword evidence="2" id="KW-1185">Reference proteome</keyword>